<accession>E1X3U9</accession>
<evidence type="ECO:0000256" key="1">
    <source>
        <dbReference type="SAM" id="Phobius"/>
    </source>
</evidence>
<dbReference type="CDD" id="cd03801">
    <property type="entry name" value="GT4_PimA-like"/>
    <property type="match status" value="1"/>
</dbReference>
<dbReference type="SUPFAM" id="SSF53756">
    <property type="entry name" value="UDP-Glycosyltransferase/glycogen phosphorylase"/>
    <property type="match status" value="1"/>
</dbReference>
<reference evidence="4" key="1">
    <citation type="journal article" date="2013" name="ISME J.">
        <title>A small predatory core genome in the divergent marine Bacteriovorax marinus SJ and the terrestrial Bdellovibrio bacteriovorus.</title>
        <authorList>
            <person name="Crossman L.C."/>
            <person name="Chen H."/>
            <person name="Cerdeno-Tarraga A.M."/>
            <person name="Brooks K."/>
            <person name="Quail M.A."/>
            <person name="Pineiro S.A."/>
            <person name="Hobley L."/>
            <person name="Sockett R.E."/>
            <person name="Bentley S.D."/>
            <person name="Parkhill J."/>
            <person name="Williams H.N."/>
            <person name="Stine O.C."/>
        </authorList>
    </citation>
    <scope>NUCLEOTIDE SEQUENCE [LARGE SCALE GENOMIC DNA]</scope>
    <source>
        <strain evidence="4">ATCC BAA-682 / DSM 15412 / SJ</strain>
    </source>
</reference>
<keyword evidence="1" id="KW-0472">Membrane</keyword>
<dbReference type="GO" id="GO:0016757">
    <property type="term" value="F:glycosyltransferase activity"/>
    <property type="evidence" value="ECO:0007669"/>
    <property type="project" value="InterPro"/>
</dbReference>
<gene>
    <name evidence="3" type="ordered locus">BMS_0370</name>
</gene>
<feature type="transmembrane region" description="Helical" evidence="1">
    <location>
        <begin position="93"/>
        <end position="112"/>
    </location>
</feature>
<dbReference type="STRING" id="862908.BMS_0370"/>
<dbReference type="AlphaFoldDB" id="E1X3U9"/>
<dbReference type="Proteomes" id="UP000008963">
    <property type="component" value="Chromosome"/>
</dbReference>
<protein>
    <submittedName>
        <fullName evidence="3">Glycosyl transferase</fullName>
    </submittedName>
</protein>
<dbReference type="OrthoDB" id="4611853at2"/>
<dbReference type="KEGG" id="bmx:BMS_0370"/>
<evidence type="ECO:0000259" key="2">
    <source>
        <dbReference type="Pfam" id="PF00534"/>
    </source>
</evidence>
<dbReference type="HOGENOM" id="CLU_009583_0_3_7"/>
<sequence length="413" mass="47391">MKSNLHYHSDCPFFGGCENMIANFLNSDQIHDQFSVSFTYRKSARYEAGLRQRVEKNILKKGLILFCWPSYLGWINSKFPSIISLIIKGVSLLLQFKTIFFLIDIFILYFTFRKRNIDILHINNGGFPAATSANSAVIAAKMLGIEKIFYVVNNIASPYSKIDRIFDWPIDYLVKKSTTKFITGSRYAGKELVKVLELQTEQYSTINNGISHRPLSESREEVLERLGIPTTRVIVGIVANLEKRKGHKYLLLAFAEIIKKVENAFLIIEGDGEELNNIQKDIENLNLKNFTLLIKREERIFNLINAFDVLVLPSIYNEDFPNIIIEAMSLEKPVVATRIAGIPEQIDQDKTGLIVKPKDVEELTSSLSSLIYDREMREKMGQFGKVKFEQKYEVNVSISNYIDLYTNQNLELI</sequence>
<evidence type="ECO:0000313" key="4">
    <source>
        <dbReference type="Proteomes" id="UP000008963"/>
    </source>
</evidence>
<dbReference type="eggNOG" id="COG0438">
    <property type="taxonomic scope" value="Bacteria"/>
</dbReference>
<keyword evidence="1" id="KW-0812">Transmembrane</keyword>
<dbReference type="EMBL" id="FQ312005">
    <property type="protein sequence ID" value="CBW25289.1"/>
    <property type="molecule type" value="Genomic_DNA"/>
</dbReference>
<dbReference type="CAZy" id="GT4">
    <property type="family name" value="Glycosyltransferase Family 4"/>
</dbReference>
<dbReference type="Gene3D" id="3.40.50.2000">
    <property type="entry name" value="Glycogen Phosphorylase B"/>
    <property type="match status" value="2"/>
</dbReference>
<dbReference type="PANTHER" id="PTHR12526:SF630">
    <property type="entry name" value="GLYCOSYLTRANSFERASE"/>
    <property type="match status" value="1"/>
</dbReference>
<dbReference type="RefSeq" id="WP_014243077.1">
    <property type="nucleotide sequence ID" value="NC_016620.1"/>
</dbReference>
<keyword evidence="3" id="KW-0808">Transferase</keyword>
<evidence type="ECO:0000313" key="3">
    <source>
        <dbReference type="EMBL" id="CBW25289.1"/>
    </source>
</evidence>
<organism evidence="3 4">
    <name type="scientific">Halobacteriovorax marinus (strain ATCC BAA-682 / DSM 15412 / SJ)</name>
    <name type="common">Bacteriovorax marinus</name>
    <dbReference type="NCBI Taxonomy" id="862908"/>
    <lineage>
        <taxon>Bacteria</taxon>
        <taxon>Pseudomonadati</taxon>
        <taxon>Bdellovibrionota</taxon>
        <taxon>Bacteriovoracia</taxon>
        <taxon>Bacteriovoracales</taxon>
        <taxon>Halobacteriovoraceae</taxon>
        <taxon>Halobacteriovorax</taxon>
    </lineage>
</organism>
<dbReference type="Pfam" id="PF00534">
    <property type="entry name" value="Glycos_transf_1"/>
    <property type="match status" value="1"/>
</dbReference>
<dbReference type="InterPro" id="IPR001296">
    <property type="entry name" value="Glyco_trans_1"/>
</dbReference>
<keyword evidence="4" id="KW-1185">Reference proteome</keyword>
<proteinExistence type="predicted"/>
<dbReference type="PATRIC" id="fig|862908.3.peg.354"/>
<dbReference type="PANTHER" id="PTHR12526">
    <property type="entry name" value="GLYCOSYLTRANSFERASE"/>
    <property type="match status" value="1"/>
</dbReference>
<keyword evidence="1" id="KW-1133">Transmembrane helix</keyword>
<feature type="domain" description="Glycosyl transferase family 1" evidence="2">
    <location>
        <begin position="219"/>
        <end position="385"/>
    </location>
</feature>
<name>E1X3U9_HALMS</name>